<protein>
    <recommendedName>
        <fullName evidence="4">AB hydrolase-1 domain-containing protein</fullName>
    </recommendedName>
</protein>
<proteinExistence type="predicted"/>
<keyword evidence="1" id="KW-0472">Membrane</keyword>
<dbReference type="PANTHER" id="PTHR12277">
    <property type="entry name" value="ALPHA/BETA HYDROLASE DOMAIN-CONTAINING PROTEIN"/>
    <property type="match status" value="1"/>
</dbReference>
<feature type="transmembrane region" description="Helical" evidence="1">
    <location>
        <begin position="12"/>
        <end position="33"/>
    </location>
</feature>
<keyword evidence="1" id="KW-1133">Transmembrane helix</keyword>
<dbReference type="SUPFAM" id="SSF53474">
    <property type="entry name" value="alpha/beta-Hydrolases"/>
    <property type="match status" value="1"/>
</dbReference>
<accession>A0AA39UWX1</accession>
<keyword evidence="3" id="KW-1185">Reference proteome</keyword>
<dbReference type="PANTHER" id="PTHR12277:SF81">
    <property type="entry name" value="PROTEIN ABHD13"/>
    <property type="match status" value="1"/>
</dbReference>
<reference evidence="2" key="1">
    <citation type="submission" date="2023-03" db="EMBL/GenBank/DDBJ databases">
        <title>Complete genome of Cladonia borealis.</title>
        <authorList>
            <person name="Park H."/>
        </authorList>
    </citation>
    <scope>NUCLEOTIDE SEQUENCE</scope>
    <source>
        <strain evidence="2">ANT050790</strain>
    </source>
</reference>
<name>A0AA39UWX1_9LECA</name>
<dbReference type="Gene3D" id="3.40.50.1820">
    <property type="entry name" value="alpha/beta hydrolase"/>
    <property type="match status" value="1"/>
</dbReference>
<sequence length="385" mass="43209">MDPTSIFKRVVSSLIGAGVVWIACILLCTCTWVQRQVFYAHKLPIWWGQQLDKPERFGFLKDQVIPFYIPTKDGHRLYVWLITPLQVYARHESIILQDSAKLYGDVRDRVAFKLLVDDPKSRVIIYFHENAGTVGQTRRTDAYRMISSGTPKPVYVLAFDYHGFVRSTGTPTEGTLTQDAIDVTGWVIEVANIPADRIVLVAQSLGTAVACAAAHHFIDKEPKVEFAGMVLCVTFTDAATVFLNYSIGGYVNLLAPLRQSNMLTTWFAGQITDTWKSADRIVRIVRKSSRLRMTFVHATNDTIVPWTQTDRLCHLAVNALEVQDLSTQAIDERRRTTDLGEGGWIHSWGNGQNLVQEVILKHGGHNGIMKWAPVALAVTKALDNR</sequence>
<organism evidence="2 3">
    <name type="scientific">Cladonia borealis</name>
    <dbReference type="NCBI Taxonomy" id="184061"/>
    <lineage>
        <taxon>Eukaryota</taxon>
        <taxon>Fungi</taxon>
        <taxon>Dikarya</taxon>
        <taxon>Ascomycota</taxon>
        <taxon>Pezizomycotina</taxon>
        <taxon>Lecanoromycetes</taxon>
        <taxon>OSLEUM clade</taxon>
        <taxon>Lecanoromycetidae</taxon>
        <taxon>Lecanorales</taxon>
        <taxon>Lecanorineae</taxon>
        <taxon>Cladoniaceae</taxon>
        <taxon>Cladonia</taxon>
    </lineage>
</organism>
<keyword evidence="1" id="KW-0812">Transmembrane</keyword>
<comment type="caution">
    <text evidence="2">The sequence shown here is derived from an EMBL/GenBank/DDBJ whole genome shotgun (WGS) entry which is preliminary data.</text>
</comment>
<dbReference type="InterPro" id="IPR029058">
    <property type="entry name" value="AB_hydrolase_fold"/>
</dbReference>
<evidence type="ECO:0000313" key="2">
    <source>
        <dbReference type="EMBL" id="KAK0506848.1"/>
    </source>
</evidence>
<gene>
    <name evidence="2" type="ORF">JMJ35_010702</name>
</gene>
<evidence type="ECO:0000313" key="3">
    <source>
        <dbReference type="Proteomes" id="UP001166286"/>
    </source>
</evidence>
<evidence type="ECO:0000256" key="1">
    <source>
        <dbReference type="SAM" id="Phobius"/>
    </source>
</evidence>
<dbReference type="EMBL" id="JAFEKC020000027">
    <property type="protein sequence ID" value="KAK0506848.1"/>
    <property type="molecule type" value="Genomic_DNA"/>
</dbReference>
<dbReference type="Proteomes" id="UP001166286">
    <property type="component" value="Unassembled WGS sequence"/>
</dbReference>
<dbReference type="AlphaFoldDB" id="A0AA39UWX1"/>
<evidence type="ECO:0008006" key="4">
    <source>
        <dbReference type="Google" id="ProtNLM"/>
    </source>
</evidence>